<evidence type="ECO:0000256" key="6">
    <source>
        <dbReference type="SAM" id="Phobius"/>
    </source>
</evidence>
<keyword evidence="2 6" id="KW-0812">Transmembrane</keyword>
<feature type="transmembrane region" description="Helical" evidence="6">
    <location>
        <begin position="16"/>
        <end position="35"/>
    </location>
</feature>
<name>A0A2W5SBM3_CERSP</name>
<dbReference type="InterPro" id="IPR003439">
    <property type="entry name" value="ABC_transporter-like_ATP-bd"/>
</dbReference>
<dbReference type="GO" id="GO:0015421">
    <property type="term" value="F:ABC-type oligopeptide transporter activity"/>
    <property type="evidence" value="ECO:0007669"/>
    <property type="project" value="TreeGrafter"/>
</dbReference>
<evidence type="ECO:0000259" key="8">
    <source>
        <dbReference type="PROSITE" id="PS50929"/>
    </source>
</evidence>
<dbReference type="PANTHER" id="PTHR43394">
    <property type="entry name" value="ATP-DEPENDENT PERMEASE MDL1, MITOCHONDRIAL"/>
    <property type="match status" value="1"/>
</dbReference>
<keyword evidence="3 6" id="KW-1133">Transmembrane helix</keyword>
<protein>
    <recommendedName>
        <fullName evidence="11">ABC transporter ATP-binding protein</fullName>
    </recommendedName>
</protein>
<sequence>MEPSFSKYIWTHTRRHQIWILVIVAISMIPYYLAFDLPKQIVNGPIMGGGFDDGTEPFMPASLDIPYYGTVNLVGGYQLGRMESLIGLSIAFLSLVIINGLFKYYINTFKGLLGERLLRRIRFELVDRILRFRPSYFKHVKGAEVSSMVKDEVEPLGSFTGDAFVQPALLGGQAVTALAFIFVQNIWLGMVAFVMAGVQFLIIPRLRRRLIELGRERQLTARQLAGRVNEIVEGINTIHAYDTSNYERADISTRLGTIFRIRYEIYQRKFMVKFLNNFLAQLTPFLFYLIGGYLAIQGKLDVGQLVAVINAYKELPGPLKELIDWDLQRQDVQVKYEQVVDQFSSEEFITSVETPPDAERMAHIAQPLILANLTLEDDSGSKRLEHVSMRIEPGERIGIVGDSNSGADAVAEAFARIAWPTSGRVTAGEDDLFIMPESLTGQRISYASSDTYFFFGTLRDNLLYGLKHRPVTAVEYTGKAARRRKWQLNEAEKSGNPDFDLDSDWINTADAHAVTDEDGILGAIMAVLDVVRMSDQVLEFALHSTFENDDEPELTDRIVRLRHEFREELHRQGLSNLVVPFEAGSYNSEARVVDNLLFGVLTGVKDQAGLAEGTAFFNRTIEESGLGKMLFDMGLSIAETTLELFQDLPPDHPFFERLSYMSADDIPRFQAMVQRLRNHDYEKASPEDRLAMMQLSFLYVEPQHRFGVLSDDLMKKIVEVREAFHEGIPEHLDPLFERYDPDSYLSAGSLLDNIVFGKINLRFNDAERQVRSVIMTLLQEKPKLYRRVLSVGLDYNLGASGRRLTLVQRQKLNLGRALIRRSDYYIFNRPLSGLDPVLQEQILTDTLEFLNSDGDRPAVLWVLSSRAFAKHFDRTLVFKDHVIQEEQETDGTSKNEGAMIHKAVAE</sequence>
<evidence type="ECO:0000256" key="3">
    <source>
        <dbReference type="ARBA" id="ARBA00022989"/>
    </source>
</evidence>
<dbReference type="InterPro" id="IPR011527">
    <property type="entry name" value="ABC1_TM_dom"/>
</dbReference>
<reference evidence="9 10" key="1">
    <citation type="submission" date="2017-08" db="EMBL/GenBank/DDBJ databases">
        <title>Infants hospitalized years apart are colonized by the same room-sourced microbial strains.</title>
        <authorList>
            <person name="Brooks B."/>
            <person name="Olm M.R."/>
            <person name="Firek B.A."/>
            <person name="Baker R."/>
            <person name="Thomas B.C."/>
            <person name="Morowitz M.J."/>
            <person name="Banfield J.F."/>
        </authorList>
    </citation>
    <scope>NUCLEOTIDE SEQUENCE [LARGE SCALE GENOMIC DNA]</scope>
    <source>
        <strain evidence="9">S2_003_000_R2_11</strain>
    </source>
</reference>
<comment type="subcellular location">
    <subcellularLocation>
        <location evidence="1">Cell membrane</location>
        <topology evidence="1">Multi-pass membrane protein</topology>
    </subcellularLocation>
</comment>
<evidence type="ECO:0000313" key="10">
    <source>
        <dbReference type="Proteomes" id="UP000248975"/>
    </source>
</evidence>
<feature type="domain" description="ABC transporter" evidence="7">
    <location>
        <begin position="368"/>
        <end position="905"/>
    </location>
</feature>
<dbReference type="PANTHER" id="PTHR43394:SF1">
    <property type="entry name" value="ATP-BINDING CASSETTE SUB-FAMILY B MEMBER 10, MITOCHONDRIAL"/>
    <property type="match status" value="1"/>
</dbReference>
<dbReference type="InterPro" id="IPR027417">
    <property type="entry name" value="P-loop_NTPase"/>
</dbReference>
<dbReference type="CDD" id="cd07346">
    <property type="entry name" value="ABC_6TM_exporters"/>
    <property type="match status" value="1"/>
</dbReference>
<dbReference type="GO" id="GO:0005886">
    <property type="term" value="C:plasma membrane"/>
    <property type="evidence" value="ECO:0007669"/>
    <property type="project" value="UniProtKB-SubCell"/>
</dbReference>
<dbReference type="GO" id="GO:0005524">
    <property type="term" value="F:ATP binding"/>
    <property type="evidence" value="ECO:0007669"/>
    <property type="project" value="InterPro"/>
</dbReference>
<gene>
    <name evidence="9" type="ORF">DI533_13445</name>
</gene>
<dbReference type="InterPro" id="IPR039421">
    <property type="entry name" value="Type_1_exporter"/>
</dbReference>
<feature type="transmembrane region" description="Helical" evidence="6">
    <location>
        <begin position="85"/>
        <end position="106"/>
    </location>
</feature>
<dbReference type="Gene3D" id="3.40.50.300">
    <property type="entry name" value="P-loop containing nucleotide triphosphate hydrolases"/>
    <property type="match status" value="2"/>
</dbReference>
<proteinExistence type="predicted"/>
<dbReference type="AlphaFoldDB" id="A0A2W5SBM3"/>
<organism evidence="9 10">
    <name type="scientific">Cereibacter sphaeroides</name>
    <name type="common">Rhodobacter sphaeroides</name>
    <dbReference type="NCBI Taxonomy" id="1063"/>
    <lineage>
        <taxon>Bacteria</taxon>
        <taxon>Pseudomonadati</taxon>
        <taxon>Pseudomonadota</taxon>
        <taxon>Alphaproteobacteria</taxon>
        <taxon>Rhodobacterales</taxon>
        <taxon>Paracoccaceae</taxon>
        <taxon>Cereibacter</taxon>
    </lineage>
</organism>
<feature type="transmembrane region" description="Helical" evidence="6">
    <location>
        <begin position="274"/>
        <end position="296"/>
    </location>
</feature>
<evidence type="ECO:0000256" key="5">
    <source>
        <dbReference type="SAM" id="MobiDB-lite"/>
    </source>
</evidence>
<dbReference type="PROSITE" id="PS50893">
    <property type="entry name" value="ABC_TRANSPORTER_2"/>
    <property type="match status" value="1"/>
</dbReference>
<dbReference type="Pfam" id="PF00005">
    <property type="entry name" value="ABC_tran"/>
    <property type="match status" value="1"/>
</dbReference>
<accession>A0A2W5SBM3</accession>
<dbReference type="GO" id="GO:0016887">
    <property type="term" value="F:ATP hydrolysis activity"/>
    <property type="evidence" value="ECO:0007669"/>
    <property type="project" value="InterPro"/>
</dbReference>
<dbReference type="PROSITE" id="PS50929">
    <property type="entry name" value="ABC_TM1F"/>
    <property type="match status" value="1"/>
</dbReference>
<dbReference type="Gene3D" id="1.20.1560.10">
    <property type="entry name" value="ABC transporter type 1, transmembrane domain"/>
    <property type="match status" value="1"/>
</dbReference>
<keyword evidence="4 6" id="KW-0472">Membrane</keyword>
<dbReference type="SUPFAM" id="SSF52540">
    <property type="entry name" value="P-loop containing nucleoside triphosphate hydrolases"/>
    <property type="match status" value="1"/>
</dbReference>
<feature type="domain" description="ABC transmembrane type-1" evidence="8">
    <location>
        <begin position="83"/>
        <end position="324"/>
    </location>
</feature>
<dbReference type="SUPFAM" id="SSF90123">
    <property type="entry name" value="ABC transporter transmembrane region"/>
    <property type="match status" value="1"/>
</dbReference>
<dbReference type="Proteomes" id="UP000248975">
    <property type="component" value="Unassembled WGS sequence"/>
</dbReference>
<evidence type="ECO:0000259" key="7">
    <source>
        <dbReference type="PROSITE" id="PS50893"/>
    </source>
</evidence>
<feature type="transmembrane region" description="Helical" evidence="6">
    <location>
        <begin position="177"/>
        <end position="203"/>
    </location>
</feature>
<evidence type="ECO:0000313" key="9">
    <source>
        <dbReference type="EMBL" id="PZQ96605.1"/>
    </source>
</evidence>
<dbReference type="Pfam" id="PF00664">
    <property type="entry name" value="ABC_membrane"/>
    <property type="match status" value="1"/>
</dbReference>
<dbReference type="EMBL" id="QFQS01000003">
    <property type="protein sequence ID" value="PZQ96605.1"/>
    <property type="molecule type" value="Genomic_DNA"/>
</dbReference>
<evidence type="ECO:0000256" key="1">
    <source>
        <dbReference type="ARBA" id="ARBA00004651"/>
    </source>
</evidence>
<evidence type="ECO:0000256" key="4">
    <source>
        <dbReference type="ARBA" id="ARBA00023136"/>
    </source>
</evidence>
<evidence type="ECO:0008006" key="11">
    <source>
        <dbReference type="Google" id="ProtNLM"/>
    </source>
</evidence>
<dbReference type="InterPro" id="IPR036640">
    <property type="entry name" value="ABC1_TM_sf"/>
</dbReference>
<feature type="region of interest" description="Disordered" evidence="5">
    <location>
        <begin position="887"/>
        <end position="906"/>
    </location>
</feature>
<evidence type="ECO:0000256" key="2">
    <source>
        <dbReference type="ARBA" id="ARBA00022692"/>
    </source>
</evidence>
<comment type="caution">
    <text evidence="9">The sequence shown here is derived from an EMBL/GenBank/DDBJ whole genome shotgun (WGS) entry which is preliminary data.</text>
</comment>